<name>A0A4S8QDQ7_9ACTN</name>
<sequence length="102" mass="11288">MALTRILADLAADQGELIPPRMDLAAEWETPERVKFELWVDPAVGDGIILSIIDGPAEIAGDVLISGDQLCVTWRGDITDWPRDWLNAQRAHAAFLYLGECQ</sequence>
<dbReference type="EMBL" id="STGY01000067">
    <property type="protein sequence ID" value="THV38644.1"/>
    <property type="molecule type" value="Genomic_DNA"/>
</dbReference>
<dbReference type="Proteomes" id="UP000308760">
    <property type="component" value="Unassembled WGS sequence"/>
</dbReference>
<accession>A0A4S8QDQ7</accession>
<keyword evidence="2" id="KW-1185">Reference proteome</keyword>
<proteinExistence type="predicted"/>
<reference evidence="2" key="1">
    <citation type="submission" date="2019-04" db="EMBL/GenBank/DDBJ databases">
        <title>Nocardioides xinjiangensis sp. nov.</title>
        <authorList>
            <person name="Liu S."/>
        </authorList>
    </citation>
    <scope>NUCLEOTIDE SEQUENCE [LARGE SCALE GENOMIC DNA]</scope>
    <source>
        <strain evidence="2">18</strain>
    </source>
</reference>
<dbReference type="RefSeq" id="WP_136536229.1">
    <property type="nucleotide sequence ID" value="NZ_STGY01000067.1"/>
</dbReference>
<comment type="caution">
    <text evidence="1">The sequence shown here is derived from an EMBL/GenBank/DDBJ whole genome shotgun (WGS) entry which is preliminary data.</text>
</comment>
<dbReference type="OrthoDB" id="9835165at2"/>
<evidence type="ECO:0000313" key="1">
    <source>
        <dbReference type="EMBL" id="THV38644.1"/>
    </source>
</evidence>
<organism evidence="1 2">
    <name type="scientific">Glycomyces buryatensis</name>
    <dbReference type="NCBI Taxonomy" id="2570927"/>
    <lineage>
        <taxon>Bacteria</taxon>
        <taxon>Bacillati</taxon>
        <taxon>Actinomycetota</taxon>
        <taxon>Actinomycetes</taxon>
        <taxon>Glycomycetales</taxon>
        <taxon>Glycomycetaceae</taxon>
        <taxon>Glycomyces</taxon>
    </lineage>
</organism>
<protein>
    <submittedName>
        <fullName evidence="1">Uncharacterized protein</fullName>
    </submittedName>
</protein>
<gene>
    <name evidence="1" type="ORF">FAB82_19640</name>
</gene>
<dbReference type="AlphaFoldDB" id="A0A4S8QDQ7"/>
<reference evidence="1 2" key="2">
    <citation type="submission" date="2019-05" db="EMBL/GenBank/DDBJ databases">
        <title>Glycomyces buryatensis sp. nov.</title>
        <authorList>
            <person name="Nikitina E."/>
        </authorList>
    </citation>
    <scope>NUCLEOTIDE SEQUENCE [LARGE SCALE GENOMIC DNA]</scope>
    <source>
        <strain evidence="1 2">18</strain>
    </source>
</reference>
<evidence type="ECO:0000313" key="2">
    <source>
        <dbReference type="Proteomes" id="UP000308760"/>
    </source>
</evidence>